<gene>
    <name evidence="1" type="ORF">GA0070608_2405</name>
</gene>
<evidence type="ECO:0000313" key="1">
    <source>
        <dbReference type="EMBL" id="SCL61031.1"/>
    </source>
</evidence>
<dbReference type="STRING" id="47871.GA0070608_2405"/>
<organism evidence="1 2">
    <name type="scientific">Micromonospora peucetia</name>
    <dbReference type="NCBI Taxonomy" id="47871"/>
    <lineage>
        <taxon>Bacteria</taxon>
        <taxon>Bacillati</taxon>
        <taxon>Actinomycetota</taxon>
        <taxon>Actinomycetes</taxon>
        <taxon>Micromonosporales</taxon>
        <taxon>Micromonosporaceae</taxon>
        <taxon>Micromonospora</taxon>
    </lineage>
</organism>
<sequence length="71" mass="7636">MRPDPSKPHRQADRPAWFRLCCPGTCPADLVKGAAEAARLVRDHPAVCPSPGPVLPGSTVHPLVYADRIGR</sequence>
<protein>
    <submittedName>
        <fullName evidence="1">Uncharacterized protein</fullName>
    </submittedName>
</protein>
<proteinExistence type="predicted"/>
<reference evidence="1 2" key="1">
    <citation type="submission" date="2016-06" db="EMBL/GenBank/DDBJ databases">
        <authorList>
            <person name="Kjaerup R.B."/>
            <person name="Dalgaard T.S."/>
            <person name="Juul-Madsen H.R."/>
        </authorList>
    </citation>
    <scope>NUCLEOTIDE SEQUENCE [LARGE SCALE GENOMIC DNA]</scope>
    <source>
        <strain evidence="1 2">DSM 43363</strain>
    </source>
</reference>
<dbReference type="AlphaFoldDB" id="A0A1C6V3W0"/>
<evidence type="ECO:0000313" key="2">
    <source>
        <dbReference type="Proteomes" id="UP000199343"/>
    </source>
</evidence>
<dbReference type="Proteomes" id="UP000199343">
    <property type="component" value="Unassembled WGS sequence"/>
</dbReference>
<name>A0A1C6V3W0_9ACTN</name>
<dbReference type="EMBL" id="FMIC01000002">
    <property type="protein sequence ID" value="SCL61031.1"/>
    <property type="molecule type" value="Genomic_DNA"/>
</dbReference>
<accession>A0A1C6V3W0</accession>